<reference evidence="7 8" key="1">
    <citation type="submission" date="2021-01" db="EMBL/GenBank/DDBJ databases">
        <title>Genomic Encyclopedia of Type Strains, Phase IV (KMG-IV): sequencing the most valuable type-strain genomes for metagenomic binning, comparative biology and taxonomic classification.</title>
        <authorList>
            <person name="Goeker M."/>
        </authorList>
    </citation>
    <scope>NUCLEOTIDE SEQUENCE [LARGE SCALE GENOMIC DNA]</scope>
    <source>
        <strain evidence="7 8">DSM 24436</strain>
    </source>
</reference>
<dbReference type="EMBL" id="JAFBDT010000015">
    <property type="protein sequence ID" value="MBM7562295.1"/>
    <property type="molecule type" value="Genomic_DNA"/>
</dbReference>
<evidence type="ECO:0000256" key="4">
    <source>
        <dbReference type="ARBA" id="ARBA00022989"/>
    </source>
</evidence>
<evidence type="ECO:0000256" key="1">
    <source>
        <dbReference type="ARBA" id="ARBA00004308"/>
    </source>
</evidence>
<dbReference type="Pfam" id="PF04286">
    <property type="entry name" value="DUF445"/>
    <property type="match status" value="2"/>
</dbReference>
<evidence type="ECO:0000313" key="8">
    <source>
        <dbReference type="Proteomes" id="UP000767854"/>
    </source>
</evidence>
<evidence type="ECO:0000256" key="6">
    <source>
        <dbReference type="SAM" id="Phobius"/>
    </source>
</evidence>
<keyword evidence="5 6" id="KW-0472">Membrane</keyword>
<accession>A0ABS2MSF1</accession>
<evidence type="ECO:0000313" key="7">
    <source>
        <dbReference type="EMBL" id="MBM7562295.1"/>
    </source>
</evidence>
<evidence type="ECO:0000256" key="2">
    <source>
        <dbReference type="ARBA" id="ARBA00008053"/>
    </source>
</evidence>
<proteinExistence type="inferred from homology"/>
<dbReference type="RefSeq" id="WP_204664559.1">
    <property type="nucleotide sequence ID" value="NZ_JAFBDT010000015.1"/>
</dbReference>
<comment type="subcellular location">
    <subcellularLocation>
        <location evidence="1">Endomembrane system</location>
    </subcellularLocation>
</comment>
<comment type="similarity">
    <text evidence="2">Belongs to the UPF0754 family.</text>
</comment>
<name>A0ABS2MSF1_9FIRM</name>
<sequence length="198" mass="22202">MKLLILAIVGALIGWMTNVIAIKLLFRPVKPVHIMGNFLVIQGMIPKRKTEIAKTIGDVVAEELLSIEQIVDDFVEDLDKRRVVSIIKDKVVALADAKMPAMVPSMFKGMILQNIEKIIDENGDQLVVEMAEKLSHEAVKSIDISQMVESKINGYDFKEIERLTLRIAKRELKHIELLGGLIGFAIGLIQGFFVLHLF</sequence>
<dbReference type="Proteomes" id="UP000767854">
    <property type="component" value="Unassembled WGS sequence"/>
</dbReference>
<keyword evidence="8" id="KW-1185">Reference proteome</keyword>
<dbReference type="PANTHER" id="PTHR35791">
    <property type="entry name" value="UPF0754 MEMBRANE PROTEIN YHEB"/>
    <property type="match status" value="1"/>
</dbReference>
<protein>
    <submittedName>
        <fullName evidence="7">Uncharacterized membrane protein YheB (UPF0754 family)</fullName>
    </submittedName>
</protein>
<evidence type="ECO:0000256" key="3">
    <source>
        <dbReference type="ARBA" id="ARBA00022692"/>
    </source>
</evidence>
<keyword evidence="3 6" id="KW-0812">Transmembrane</keyword>
<organism evidence="7 8">
    <name type="scientific">Fusibacter tunisiensis</name>
    <dbReference type="NCBI Taxonomy" id="1008308"/>
    <lineage>
        <taxon>Bacteria</taxon>
        <taxon>Bacillati</taxon>
        <taxon>Bacillota</taxon>
        <taxon>Clostridia</taxon>
        <taxon>Eubacteriales</taxon>
        <taxon>Eubacteriales Family XII. Incertae Sedis</taxon>
        <taxon>Fusibacter</taxon>
    </lineage>
</organism>
<keyword evidence="4 6" id="KW-1133">Transmembrane helix</keyword>
<evidence type="ECO:0000256" key="5">
    <source>
        <dbReference type="ARBA" id="ARBA00023136"/>
    </source>
</evidence>
<dbReference type="InterPro" id="IPR007383">
    <property type="entry name" value="DUF445"/>
</dbReference>
<comment type="caution">
    <text evidence="7">The sequence shown here is derived from an EMBL/GenBank/DDBJ whole genome shotgun (WGS) entry which is preliminary data.</text>
</comment>
<dbReference type="PANTHER" id="PTHR35791:SF1">
    <property type="entry name" value="UPF0754 MEMBRANE PROTEIN YHEB"/>
    <property type="match status" value="1"/>
</dbReference>
<feature type="transmembrane region" description="Helical" evidence="6">
    <location>
        <begin position="177"/>
        <end position="197"/>
    </location>
</feature>
<gene>
    <name evidence="7" type="ORF">JOC49_001839</name>
</gene>